<accession>A0A0A9DNM8</accession>
<name>A0A0A9DNM8_ARUDO</name>
<protein>
    <submittedName>
        <fullName evidence="1">Uncharacterized protein</fullName>
    </submittedName>
</protein>
<reference evidence="1" key="1">
    <citation type="submission" date="2014-09" db="EMBL/GenBank/DDBJ databases">
        <authorList>
            <person name="Magalhaes I.L.F."/>
            <person name="Oliveira U."/>
            <person name="Santos F.R."/>
            <person name="Vidigal T.H.D.A."/>
            <person name="Brescovit A.D."/>
            <person name="Santos A.J."/>
        </authorList>
    </citation>
    <scope>NUCLEOTIDE SEQUENCE</scope>
    <source>
        <tissue evidence="1">Shoot tissue taken approximately 20 cm above the soil surface</tissue>
    </source>
</reference>
<sequence>MRFGATPSDFIKSKNLNASTLLPFCAKPEIMVLHEITSLWGILWNKASASSKLPHLQYMSRSALCRIKSLPYLST</sequence>
<proteinExistence type="predicted"/>
<reference evidence="1" key="2">
    <citation type="journal article" date="2015" name="Data Brief">
        <title>Shoot transcriptome of the giant reed, Arundo donax.</title>
        <authorList>
            <person name="Barrero R.A."/>
            <person name="Guerrero F.D."/>
            <person name="Moolhuijzen P."/>
            <person name="Goolsby J.A."/>
            <person name="Tidwell J."/>
            <person name="Bellgard S.E."/>
            <person name="Bellgard M.I."/>
        </authorList>
    </citation>
    <scope>NUCLEOTIDE SEQUENCE</scope>
    <source>
        <tissue evidence="1">Shoot tissue taken approximately 20 cm above the soil surface</tissue>
    </source>
</reference>
<dbReference type="AlphaFoldDB" id="A0A0A9DNM8"/>
<evidence type="ECO:0000313" key="1">
    <source>
        <dbReference type="EMBL" id="JAD90149.1"/>
    </source>
</evidence>
<organism evidence="1">
    <name type="scientific">Arundo donax</name>
    <name type="common">Giant reed</name>
    <name type="synonym">Donax arundinaceus</name>
    <dbReference type="NCBI Taxonomy" id="35708"/>
    <lineage>
        <taxon>Eukaryota</taxon>
        <taxon>Viridiplantae</taxon>
        <taxon>Streptophyta</taxon>
        <taxon>Embryophyta</taxon>
        <taxon>Tracheophyta</taxon>
        <taxon>Spermatophyta</taxon>
        <taxon>Magnoliopsida</taxon>
        <taxon>Liliopsida</taxon>
        <taxon>Poales</taxon>
        <taxon>Poaceae</taxon>
        <taxon>PACMAD clade</taxon>
        <taxon>Arundinoideae</taxon>
        <taxon>Arundineae</taxon>
        <taxon>Arundo</taxon>
    </lineage>
</organism>
<dbReference type="EMBL" id="GBRH01207746">
    <property type="protein sequence ID" value="JAD90149.1"/>
    <property type="molecule type" value="Transcribed_RNA"/>
</dbReference>